<gene>
    <name evidence="1" type="ORF">CARN5_0796</name>
</gene>
<proteinExistence type="predicted"/>
<reference evidence="1" key="1">
    <citation type="submission" date="2009-10" db="EMBL/GenBank/DDBJ databases">
        <title>Diversity of trophic interactions inside an arsenic-rich microbial ecosystem.</title>
        <authorList>
            <person name="Bertin P.N."/>
            <person name="Heinrich-Salmeron A."/>
            <person name="Pelletier E."/>
            <person name="Goulhen-Chollet F."/>
            <person name="Arsene-Ploetze F."/>
            <person name="Gallien S."/>
            <person name="Calteau A."/>
            <person name="Vallenet D."/>
            <person name="Casiot C."/>
            <person name="Chane-Woon-Ming B."/>
            <person name="Giloteaux L."/>
            <person name="Barakat M."/>
            <person name="Bonnefoy V."/>
            <person name="Bruneel O."/>
            <person name="Chandler M."/>
            <person name="Cleiss J."/>
            <person name="Duran R."/>
            <person name="Elbaz-Poulichet F."/>
            <person name="Fonknechten N."/>
            <person name="Lauga B."/>
            <person name="Mornico D."/>
            <person name="Ortet P."/>
            <person name="Schaeffer C."/>
            <person name="Siguier P."/>
            <person name="Alexander Thil Smith A."/>
            <person name="Van Dorsselaer A."/>
            <person name="Weissenbach J."/>
            <person name="Medigue C."/>
            <person name="Le Paslier D."/>
        </authorList>
    </citation>
    <scope>NUCLEOTIDE SEQUENCE</scope>
</reference>
<comment type="caution">
    <text evidence="1">The sequence shown here is derived from an EMBL/GenBank/DDBJ whole genome shotgun (WGS) entry which is preliminary data.</text>
</comment>
<accession>E6QEQ4</accession>
<name>E6QEQ4_9ZZZZ</name>
<evidence type="ECO:0000313" key="1">
    <source>
        <dbReference type="EMBL" id="CBI05680.1"/>
    </source>
</evidence>
<organism evidence="1">
    <name type="scientific">mine drainage metagenome</name>
    <dbReference type="NCBI Taxonomy" id="410659"/>
    <lineage>
        <taxon>unclassified sequences</taxon>
        <taxon>metagenomes</taxon>
        <taxon>ecological metagenomes</taxon>
    </lineage>
</organism>
<dbReference type="AlphaFoldDB" id="E6QEQ4"/>
<dbReference type="EMBL" id="CABP01000131">
    <property type="protein sequence ID" value="CBI05680.1"/>
    <property type="molecule type" value="Genomic_DNA"/>
</dbReference>
<sequence length="60" mass="6571">MTFLATEAFDFGDREALDPDCRQCLTDIIELEGFNYGSNQFHDDTSCAGLEHRGGNDPGG</sequence>
<protein>
    <submittedName>
        <fullName evidence="1">Uncharacterized protein</fullName>
    </submittedName>
</protein>